<keyword evidence="1" id="KW-0732">Signal</keyword>
<organism evidence="2 3">
    <name type="scientific">Tribonema minus</name>
    <dbReference type="NCBI Taxonomy" id="303371"/>
    <lineage>
        <taxon>Eukaryota</taxon>
        <taxon>Sar</taxon>
        <taxon>Stramenopiles</taxon>
        <taxon>Ochrophyta</taxon>
        <taxon>PX clade</taxon>
        <taxon>Xanthophyceae</taxon>
        <taxon>Tribonematales</taxon>
        <taxon>Tribonemataceae</taxon>
        <taxon>Tribonema</taxon>
    </lineage>
</organism>
<evidence type="ECO:0000313" key="3">
    <source>
        <dbReference type="Proteomes" id="UP000664859"/>
    </source>
</evidence>
<proteinExistence type="predicted"/>
<sequence>MAQLANPFAACFALGLLALMAPVTAYKGFGSLICESGIQKTVNHDFVVFACTNFHDASGGCVDTRFGYTPWVDGWDSLIYMQASAYACPDGGYGAVCTCERDTTNCWVLEQCDYGNEALVTWVNVRDPGDSRRALDDGDAGVDSDVDGTTGCVPDDECCDVSGELMLMRARCGTTCEHFCD</sequence>
<keyword evidence="3" id="KW-1185">Reference proteome</keyword>
<evidence type="ECO:0000313" key="2">
    <source>
        <dbReference type="EMBL" id="KAG5184967.1"/>
    </source>
</evidence>
<dbReference type="EMBL" id="JAFCMP010000146">
    <property type="protein sequence ID" value="KAG5184967.1"/>
    <property type="molecule type" value="Genomic_DNA"/>
</dbReference>
<name>A0A835Z001_9STRA</name>
<evidence type="ECO:0000256" key="1">
    <source>
        <dbReference type="SAM" id="SignalP"/>
    </source>
</evidence>
<feature type="signal peptide" evidence="1">
    <location>
        <begin position="1"/>
        <end position="25"/>
    </location>
</feature>
<comment type="caution">
    <text evidence="2">The sequence shown here is derived from an EMBL/GenBank/DDBJ whole genome shotgun (WGS) entry which is preliminary data.</text>
</comment>
<feature type="chain" id="PRO_5032318631" evidence="1">
    <location>
        <begin position="26"/>
        <end position="181"/>
    </location>
</feature>
<reference evidence="2" key="1">
    <citation type="submission" date="2021-02" db="EMBL/GenBank/DDBJ databases">
        <title>First Annotated Genome of the Yellow-green Alga Tribonema minus.</title>
        <authorList>
            <person name="Mahan K.M."/>
        </authorList>
    </citation>
    <scope>NUCLEOTIDE SEQUENCE</scope>
    <source>
        <strain evidence="2">UTEX B ZZ1240</strain>
    </source>
</reference>
<dbReference type="AlphaFoldDB" id="A0A835Z001"/>
<protein>
    <submittedName>
        <fullName evidence="2">Uncharacterized protein</fullName>
    </submittedName>
</protein>
<dbReference type="Proteomes" id="UP000664859">
    <property type="component" value="Unassembled WGS sequence"/>
</dbReference>
<accession>A0A835Z001</accession>
<gene>
    <name evidence="2" type="ORF">JKP88DRAFT_313602</name>
</gene>